<protein>
    <submittedName>
        <fullName evidence="1">N4-gp56 family major capsid protein</fullName>
    </submittedName>
</protein>
<proteinExistence type="predicted"/>
<dbReference type="RefSeq" id="WP_182836515.1">
    <property type="nucleotide sequence ID" value="NZ_BAAABQ010000065.1"/>
</dbReference>
<accession>A0ABR6BAX0</accession>
<comment type="caution">
    <text evidence="1">The sequence shown here is derived from an EMBL/GenBank/DDBJ whole genome shotgun (WGS) entry which is preliminary data.</text>
</comment>
<dbReference type="Proteomes" id="UP000517916">
    <property type="component" value="Unassembled WGS sequence"/>
</dbReference>
<sequence>MSITRFRPEIWSAQLLVALRKKLVYAGPAIVNRDYEGEITQAGDTVRITSISDPTIGTYSPNSTVITPEELTDAQRTMVIDQAKYFAFFVDDVDARQAKGNVMPEAMRRAAYKLADVVDQYVAALFTGAPTANTVGSTGSPISLATPTDAYDKVLVPLDARLTKANVPTEGRYVVVSPEFKAALRKDNRFIRVNESGDGGDALRNGNIGRAAGFDIYESNNTPVPTGTVQALTAGTNMAISFAEQINKTEAYRPESKFADAVKGLALYGAKLVRPECLAVAYVDGSTAGI</sequence>
<organism evidence="1 2">
    <name type="scientific">Kutzneria viridogrisea</name>
    <dbReference type="NCBI Taxonomy" id="47990"/>
    <lineage>
        <taxon>Bacteria</taxon>
        <taxon>Bacillati</taxon>
        <taxon>Actinomycetota</taxon>
        <taxon>Actinomycetes</taxon>
        <taxon>Pseudonocardiales</taxon>
        <taxon>Pseudonocardiaceae</taxon>
        <taxon>Kutzneria</taxon>
    </lineage>
</organism>
<evidence type="ECO:0000313" key="1">
    <source>
        <dbReference type="EMBL" id="MBA8924001.1"/>
    </source>
</evidence>
<dbReference type="EMBL" id="JACJID010000001">
    <property type="protein sequence ID" value="MBA8924001.1"/>
    <property type="molecule type" value="Genomic_DNA"/>
</dbReference>
<evidence type="ECO:0000313" key="2">
    <source>
        <dbReference type="Proteomes" id="UP000517916"/>
    </source>
</evidence>
<reference evidence="1 2" key="1">
    <citation type="submission" date="2020-08" db="EMBL/GenBank/DDBJ databases">
        <title>Genomic Encyclopedia of Archaeal and Bacterial Type Strains, Phase II (KMG-II): from individual species to whole genera.</title>
        <authorList>
            <person name="Goeker M."/>
        </authorList>
    </citation>
    <scope>NUCLEOTIDE SEQUENCE [LARGE SCALE GENOMIC DNA]</scope>
    <source>
        <strain evidence="1 2">DSM 43850</strain>
    </source>
</reference>
<dbReference type="Pfam" id="PF25209">
    <property type="entry name" value="Phage_capsid_4"/>
    <property type="match status" value="1"/>
</dbReference>
<keyword evidence="2" id="KW-1185">Reference proteome</keyword>
<name>A0ABR6BAX0_9PSEU</name>
<gene>
    <name evidence="1" type="ORF">BC739_001198</name>
</gene>